<name>A0AAV4VMW3_CAEEX</name>
<evidence type="ECO:0000313" key="2">
    <source>
        <dbReference type="Proteomes" id="UP001054945"/>
    </source>
</evidence>
<protein>
    <submittedName>
        <fullName evidence="1">Uncharacterized protein</fullName>
    </submittedName>
</protein>
<dbReference type="Proteomes" id="UP001054945">
    <property type="component" value="Unassembled WGS sequence"/>
</dbReference>
<comment type="caution">
    <text evidence="1">The sequence shown here is derived from an EMBL/GenBank/DDBJ whole genome shotgun (WGS) entry which is preliminary data.</text>
</comment>
<dbReference type="EMBL" id="BPLR01014842">
    <property type="protein sequence ID" value="GIY71695.1"/>
    <property type="molecule type" value="Genomic_DNA"/>
</dbReference>
<proteinExistence type="predicted"/>
<organism evidence="1 2">
    <name type="scientific">Caerostris extrusa</name>
    <name type="common">Bark spider</name>
    <name type="synonym">Caerostris bankana</name>
    <dbReference type="NCBI Taxonomy" id="172846"/>
    <lineage>
        <taxon>Eukaryota</taxon>
        <taxon>Metazoa</taxon>
        <taxon>Ecdysozoa</taxon>
        <taxon>Arthropoda</taxon>
        <taxon>Chelicerata</taxon>
        <taxon>Arachnida</taxon>
        <taxon>Araneae</taxon>
        <taxon>Araneomorphae</taxon>
        <taxon>Entelegynae</taxon>
        <taxon>Araneoidea</taxon>
        <taxon>Araneidae</taxon>
        <taxon>Caerostris</taxon>
    </lineage>
</organism>
<reference evidence="1 2" key="1">
    <citation type="submission" date="2021-06" db="EMBL/GenBank/DDBJ databases">
        <title>Caerostris extrusa draft genome.</title>
        <authorList>
            <person name="Kono N."/>
            <person name="Arakawa K."/>
        </authorList>
    </citation>
    <scope>NUCLEOTIDE SEQUENCE [LARGE SCALE GENOMIC DNA]</scope>
</reference>
<accession>A0AAV4VMW3</accession>
<gene>
    <name evidence="1" type="ORF">CEXT_771601</name>
</gene>
<keyword evidence="2" id="KW-1185">Reference proteome</keyword>
<sequence>MILDRGDSGDVQLRRKAIQFLVVLRCCCLTSGWVKVEDGGPHKVQIVASGFVLPGRNLDLDQSTPRWTSAVTRSGLALISGGGWEMSGFLTVTGRWIRRNGKLEKMRG</sequence>
<evidence type="ECO:0000313" key="1">
    <source>
        <dbReference type="EMBL" id="GIY71695.1"/>
    </source>
</evidence>
<dbReference type="AlphaFoldDB" id="A0AAV4VMW3"/>